<evidence type="ECO:0008006" key="3">
    <source>
        <dbReference type="Google" id="ProtNLM"/>
    </source>
</evidence>
<dbReference type="GO" id="GO:0006355">
    <property type="term" value="P:regulation of DNA-templated transcription"/>
    <property type="evidence" value="ECO:0007669"/>
    <property type="project" value="InterPro"/>
</dbReference>
<dbReference type="EMBL" id="DQAY01000023">
    <property type="protein sequence ID" value="HCO22214.1"/>
    <property type="molecule type" value="Genomic_DNA"/>
</dbReference>
<dbReference type="GO" id="GO:0003677">
    <property type="term" value="F:DNA binding"/>
    <property type="evidence" value="ECO:0007669"/>
    <property type="project" value="InterPro"/>
</dbReference>
<accession>A0A3D3R044</accession>
<comment type="caution">
    <text evidence="1">The sequence shown here is derived from an EMBL/GenBank/DDBJ whole genome shotgun (WGS) entry which is preliminary data.</text>
</comment>
<dbReference type="SUPFAM" id="SSF46894">
    <property type="entry name" value="C-terminal effector domain of the bipartite response regulators"/>
    <property type="match status" value="1"/>
</dbReference>
<protein>
    <recommendedName>
        <fullName evidence="3">OmpR/PhoB-type domain-containing protein</fullName>
    </recommendedName>
</protein>
<dbReference type="Gene3D" id="1.10.10.10">
    <property type="entry name" value="Winged helix-like DNA-binding domain superfamily/Winged helix DNA-binding domain"/>
    <property type="match status" value="1"/>
</dbReference>
<dbReference type="Proteomes" id="UP000263642">
    <property type="component" value="Unassembled WGS sequence"/>
</dbReference>
<evidence type="ECO:0000313" key="1">
    <source>
        <dbReference type="EMBL" id="HCO22214.1"/>
    </source>
</evidence>
<dbReference type="InterPro" id="IPR036388">
    <property type="entry name" value="WH-like_DNA-bd_sf"/>
</dbReference>
<proteinExistence type="predicted"/>
<dbReference type="AlphaFoldDB" id="A0A3D3R044"/>
<sequence length="242" mass="26899">MNNSSHFEQLPFLTNEEVKQEIQIQADDVICTLKRNTVLPPFTYVGFKEIASIGSSIIRVPGDLFSDLGLNTEATVNFLRKAIKLLHNFSQKEEMTFLHAMGLSFILENEGGHTKSGFPIPSSETSDLNPNLVPSALGWSFYPNTATYNGHTFCIQGVPLEILKALSRSPRGISSHDLMNQVWPRKFVNGETLRSHICSIRKCIKETLNVADDPVPHIGSGDTSGYRLNFELLKINAGDHKV</sequence>
<name>A0A3D3R044_9PLAN</name>
<organism evidence="1 2">
    <name type="scientific">Gimesia maris</name>
    <dbReference type="NCBI Taxonomy" id="122"/>
    <lineage>
        <taxon>Bacteria</taxon>
        <taxon>Pseudomonadati</taxon>
        <taxon>Planctomycetota</taxon>
        <taxon>Planctomycetia</taxon>
        <taxon>Planctomycetales</taxon>
        <taxon>Planctomycetaceae</taxon>
        <taxon>Gimesia</taxon>
    </lineage>
</organism>
<reference evidence="1 2" key="1">
    <citation type="journal article" date="2018" name="Nat. Biotechnol.">
        <title>A standardized bacterial taxonomy based on genome phylogeny substantially revises the tree of life.</title>
        <authorList>
            <person name="Parks D.H."/>
            <person name="Chuvochina M."/>
            <person name="Waite D.W."/>
            <person name="Rinke C."/>
            <person name="Skarshewski A."/>
            <person name="Chaumeil P.A."/>
            <person name="Hugenholtz P."/>
        </authorList>
    </citation>
    <scope>NUCLEOTIDE SEQUENCE [LARGE SCALE GENOMIC DNA]</scope>
    <source>
        <strain evidence="1">UBA9375</strain>
    </source>
</reference>
<gene>
    <name evidence="1" type="ORF">DIT97_03775</name>
</gene>
<evidence type="ECO:0000313" key="2">
    <source>
        <dbReference type="Proteomes" id="UP000263642"/>
    </source>
</evidence>
<dbReference type="InterPro" id="IPR016032">
    <property type="entry name" value="Sig_transdc_resp-reg_C-effctor"/>
</dbReference>